<dbReference type="InterPro" id="IPR014043">
    <property type="entry name" value="Acyl_transferase_dom"/>
</dbReference>
<dbReference type="InterPro" id="IPR050091">
    <property type="entry name" value="PKS_NRPS_Biosynth_Enz"/>
</dbReference>
<dbReference type="GO" id="GO:0004312">
    <property type="term" value="F:fatty acid synthase activity"/>
    <property type="evidence" value="ECO:0007669"/>
    <property type="project" value="TreeGrafter"/>
</dbReference>
<keyword evidence="4" id="KW-0808">Transferase</keyword>
<dbReference type="EMBL" id="QSII01000081">
    <property type="protein sequence ID" value="RHC77129.1"/>
    <property type="molecule type" value="Genomic_DNA"/>
</dbReference>
<dbReference type="InterPro" id="IPR001227">
    <property type="entry name" value="Ac_transferase_dom_sf"/>
</dbReference>
<dbReference type="AlphaFoldDB" id="A0A414BNT5"/>
<dbReference type="Gene3D" id="3.40.366.10">
    <property type="entry name" value="Malonyl-Coenzyme A Acyl Carrier Protein, domain 2"/>
    <property type="match status" value="1"/>
</dbReference>
<dbReference type="SUPFAM" id="SSF52151">
    <property type="entry name" value="FabD/lysophospholipase-like"/>
    <property type="match status" value="1"/>
</dbReference>
<protein>
    <submittedName>
        <fullName evidence="4">Acyltransferase domain-containing protein</fullName>
    </submittedName>
</protein>
<keyword evidence="2" id="KW-0597">Phosphoprotein</keyword>
<keyword evidence="4" id="KW-0012">Acyltransferase</keyword>
<sequence length="190" mass="21229">MSKMEKGSMLSVALPEDKIKDFLNEKINIAAINSPNNCVVSGPSESIEKLKNLFDTKGIFAKVLRTSIAGHSAMVEPILDEFKEAVRNISLNEPQILYISNLTGKYITAEEVKNPEYWANHMRFTVRYSDGIRKLFEQENKIYLEVGPGSSLSILGMQNSNDKEIPFVQFLSNGKVKQDAQESVLEGLGQ</sequence>
<evidence type="ECO:0000313" key="5">
    <source>
        <dbReference type="Proteomes" id="UP000286260"/>
    </source>
</evidence>
<feature type="domain" description="Malonyl-CoA:ACP transacylase (MAT)" evidence="3">
    <location>
        <begin position="4"/>
        <end position="175"/>
    </location>
</feature>
<dbReference type="Pfam" id="PF00698">
    <property type="entry name" value="Acyl_transf_1"/>
    <property type="match status" value="1"/>
</dbReference>
<name>A0A414BNT5_9BACT</name>
<dbReference type="GO" id="GO:0006633">
    <property type="term" value="P:fatty acid biosynthetic process"/>
    <property type="evidence" value="ECO:0007669"/>
    <property type="project" value="TreeGrafter"/>
</dbReference>
<dbReference type="SMART" id="SM00827">
    <property type="entry name" value="PKS_AT"/>
    <property type="match status" value="1"/>
</dbReference>
<dbReference type="Proteomes" id="UP000286260">
    <property type="component" value="Unassembled WGS sequence"/>
</dbReference>
<dbReference type="InterPro" id="IPR016035">
    <property type="entry name" value="Acyl_Trfase/lysoPLipase"/>
</dbReference>
<reference evidence="4 5" key="1">
    <citation type="submission" date="2018-08" db="EMBL/GenBank/DDBJ databases">
        <title>A genome reference for cultivated species of the human gut microbiota.</title>
        <authorList>
            <person name="Zou Y."/>
            <person name="Xue W."/>
            <person name="Luo G."/>
        </authorList>
    </citation>
    <scope>NUCLEOTIDE SEQUENCE [LARGE SCALE GENOMIC DNA]</scope>
    <source>
        <strain evidence="4 5">AM34-17</strain>
    </source>
</reference>
<evidence type="ECO:0000259" key="3">
    <source>
        <dbReference type="SMART" id="SM00827"/>
    </source>
</evidence>
<feature type="non-terminal residue" evidence="4">
    <location>
        <position position="190"/>
    </location>
</feature>
<comment type="caution">
    <text evidence="4">The sequence shown here is derived from an EMBL/GenBank/DDBJ whole genome shotgun (WGS) entry which is preliminary data.</text>
</comment>
<keyword evidence="1" id="KW-0596">Phosphopantetheine</keyword>
<dbReference type="PANTHER" id="PTHR43775:SF37">
    <property type="entry name" value="SI:DKEY-61P9.11"/>
    <property type="match status" value="1"/>
</dbReference>
<dbReference type="Gene3D" id="3.30.70.3290">
    <property type="match status" value="1"/>
</dbReference>
<dbReference type="PANTHER" id="PTHR43775">
    <property type="entry name" value="FATTY ACID SYNTHASE"/>
    <property type="match status" value="1"/>
</dbReference>
<evidence type="ECO:0000313" key="4">
    <source>
        <dbReference type="EMBL" id="RHC77129.1"/>
    </source>
</evidence>
<evidence type="ECO:0000256" key="2">
    <source>
        <dbReference type="ARBA" id="ARBA00022553"/>
    </source>
</evidence>
<accession>A0A414BNT5</accession>
<organism evidence="4 5">
    <name type="scientific">Parabacteroides merdae</name>
    <dbReference type="NCBI Taxonomy" id="46503"/>
    <lineage>
        <taxon>Bacteria</taxon>
        <taxon>Pseudomonadati</taxon>
        <taxon>Bacteroidota</taxon>
        <taxon>Bacteroidia</taxon>
        <taxon>Bacteroidales</taxon>
        <taxon>Tannerellaceae</taxon>
        <taxon>Parabacteroides</taxon>
    </lineage>
</organism>
<gene>
    <name evidence="4" type="ORF">DW828_20280</name>
</gene>
<dbReference type="Gene3D" id="3.30.70.250">
    <property type="entry name" value="Malonyl-CoA ACP transacylase, ACP-binding"/>
    <property type="match status" value="1"/>
</dbReference>
<dbReference type="RefSeq" id="WP_122205183.1">
    <property type="nucleotide sequence ID" value="NZ_QSII01000081.1"/>
</dbReference>
<evidence type="ECO:0000256" key="1">
    <source>
        <dbReference type="ARBA" id="ARBA00022450"/>
    </source>
</evidence>
<proteinExistence type="predicted"/>